<proteinExistence type="predicted"/>
<reference evidence="4 5" key="1">
    <citation type="submission" date="2016-10" db="EMBL/GenBank/DDBJ databases">
        <authorList>
            <person name="de Groot N.N."/>
        </authorList>
    </citation>
    <scope>NUCLEOTIDE SEQUENCE [LARGE SCALE GENOMIC DNA]</scope>
    <source>
        <strain evidence="4 5">DSM 15345</strain>
    </source>
</reference>
<evidence type="ECO:0000313" key="4">
    <source>
        <dbReference type="EMBL" id="SEA79882.1"/>
    </source>
</evidence>
<dbReference type="InterPro" id="IPR036812">
    <property type="entry name" value="NAD(P)_OxRdtase_dom_sf"/>
</dbReference>
<dbReference type="InterPro" id="IPR023210">
    <property type="entry name" value="NADP_OxRdtase_dom"/>
</dbReference>
<protein>
    <submittedName>
        <fullName evidence="4">Predicted oxidoreductase</fullName>
    </submittedName>
</protein>
<feature type="region of interest" description="Disordered" evidence="2">
    <location>
        <begin position="310"/>
        <end position="329"/>
    </location>
</feature>
<dbReference type="Proteomes" id="UP000198703">
    <property type="component" value="Unassembled WGS sequence"/>
</dbReference>
<keyword evidence="1" id="KW-0560">Oxidoreductase</keyword>
<dbReference type="InterPro" id="IPR050523">
    <property type="entry name" value="AKR_Detox_Biosynth"/>
</dbReference>
<name>A0A1H4E681_9RHOB</name>
<dbReference type="GO" id="GO:0016491">
    <property type="term" value="F:oxidoreductase activity"/>
    <property type="evidence" value="ECO:0007669"/>
    <property type="project" value="UniProtKB-KW"/>
</dbReference>
<accession>A0A1H4E681</accession>
<dbReference type="Gene3D" id="3.20.20.100">
    <property type="entry name" value="NADP-dependent oxidoreductase domain"/>
    <property type="match status" value="1"/>
</dbReference>
<evidence type="ECO:0000256" key="1">
    <source>
        <dbReference type="ARBA" id="ARBA00023002"/>
    </source>
</evidence>
<evidence type="ECO:0000259" key="3">
    <source>
        <dbReference type="Pfam" id="PF00248"/>
    </source>
</evidence>
<dbReference type="EMBL" id="FNQM01000012">
    <property type="protein sequence ID" value="SEA79882.1"/>
    <property type="molecule type" value="Genomic_DNA"/>
</dbReference>
<gene>
    <name evidence="4" type="ORF">SAMN05444370_11243</name>
</gene>
<keyword evidence="5" id="KW-1185">Reference proteome</keyword>
<dbReference type="RefSeq" id="WP_217632209.1">
    <property type="nucleotide sequence ID" value="NZ_FNQM01000012.1"/>
</dbReference>
<organism evidence="4 5">
    <name type="scientific">Rubrimonas cliftonensis</name>
    <dbReference type="NCBI Taxonomy" id="89524"/>
    <lineage>
        <taxon>Bacteria</taxon>
        <taxon>Pseudomonadati</taxon>
        <taxon>Pseudomonadota</taxon>
        <taxon>Alphaproteobacteria</taxon>
        <taxon>Rhodobacterales</taxon>
        <taxon>Paracoccaceae</taxon>
        <taxon>Rubrimonas</taxon>
    </lineage>
</organism>
<sequence length="339" mass="36152">MSGLARRALFRGGPEVSRLCLGTMMFGDQADETATAAMLDRYLGAGGDFIDTADVYANGESERLLGRMLGPRRDGVILATKAGNAMRDVPGSGGLGARWIAEAADASLRRLGTDVIDLYYLHRDDETTPLEETVGALAKLIAAGKVRWWGFSNHRAWKIAEMVRVADALGAPRPVVAQPYHHALNRLVEIDYIPACAHFGVGVVPYSPLARGVLTGKYRTASPPEGSRAARADKRMMETEFRPETLAAAGRLADHAEATGRAPAALALQWVLANAAVSSVLIGPRNAAQLDGYLAAMEAPYGPEDEALVESLNPSGHAPAPGYADPQYPYRGRLYGAAQ</sequence>
<dbReference type="AlphaFoldDB" id="A0A1H4E681"/>
<feature type="domain" description="NADP-dependent oxidoreductase" evidence="3">
    <location>
        <begin position="18"/>
        <end position="313"/>
    </location>
</feature>
<dbReference type="Pfam" id="PF00248">
    <property type="entry name" value="Aldo_ket_red"/>
    <property type="match status" value="1"/>
</dbReference>
<dbReference type="SUPFAM" id="SSF51430">
    <property type="entry name" value="NAD(P)-linked oxidoreductase"/>
    <property type="match status" value="1"/>
</dbReference>
<dbReference type="STRING" id="89524.SAMN05444370_11243"/>
<dbReference type="GO" id="GO:0005829">
    <property type="term" value="C:cytosol"/>
    <property type="evidence" value="ECO:0007669"/>
    <property type="project" value="TreeGrafter"/>
</dbReference>
<dbReference type="PANTHER" id="PTHR43364:SF4">
    <property type="entry name" value="NAD(P)-LINKED OXIDOREDUCTASE SUPERFAMILY PROTEIN"/>
    <property type="match status" value="1"/>
</dbReference>
<dbReference type="PANTHER" id="PTHR43364">
    <property type="entry name" value="NADH-SPECIFIC METHYLGLYOXAL REDUCTASE-RELATED"/>
    <property type="match status" value="1"/>
</dbReference>
<evidence type="ECO:0000313" key="5">
    <source>
        <dbReference type="Proteomes" id="UP000198703"/>
    </source>
</evidence>
<evidence type="ECO:0000256" key="2">
    <source>
        <dbReference type="SAM" id="MobiDB-lite"/>
    </source>
</evidence>